<gene>
    <name evidence="2" type="ORF">KL86CLO1_10237</name>
</gene>
<name>A0A212IYU8_9FIRM</name>
<evidence type="ECO:0008006" key="3">
    <source>
        <dbReference type="Google" id="ProtNLM"/>
    </source>
</evidence>
<sequence length="269" mass="30058">MFRKLMLKDCTRDAAVAAVYLIFLAAVVYAFAKDPTPASVPAYAVLLLFWAFGVLDEALRRSYRSAYQLLMESCDPIGAMAQLDVLDRRDLLKGYRVRSALLRGLALIDSGRVKDARELLLAHAKPISRSADSRFALCYLMFWCDLLDRDLGKLKETYQALAQFYEAGGSGRARRQGLLPTSRKVLAGCYFLANRRYAEAEEQFAAVPQGDLANRDKVWYAVFRSRLARHGKDAAAEGRWLAQAEALAPRYPCVLEHRPIETAGEGNAP</sequence>
<evidence type="ECO:0000256" key="1">
    <source>
        <dbReference type="SAM" id="Phobius"/>
    </source>
</evidence>
<protein>
    <recommendedName>
        <fullName evidence="3">Tetratricopeptide repeat protein</fullName>
    </recommendedName>
</protein>
<accession>A0A212IYU8</accession>
<keyword evidence="1" id="KW-0472">Membrane</keyword>
<organism evidence="2">
    <name type="scientific">uncultured Eubacteriales bacterium</name>
    <dbReference type="NCBI Taxonomy" id="172733"/>
    <lineage>
        <taxon>Bacteria</taxon>
        <taxon>Bacillati</taxon>
        <taxon>Bacillota</taxon>
        <taxon>Clostridia</taxon>
        <taxon>Eubacteriales</taxon>
        <taxon>environmental samples</taxon>
    </lineage>
</organism>
<reference evidence="2" key="1">
    <citation type="submission" date="2016-04" db="EMBL/GenBank/DDBJ databases">
        <authorList>
            <person name="Evans L.H."/>
            <person name="Alamgir A."/>
            <person name="Owens N."/>
            <person name="Weber N.D."/>
            <person name="Virtaneva K."/>
            <person name="Barbian K."/>
            <person name="Babar A."/>
            <person name="Rosenke K."/>
        </authorList>
    </citation>
    <scope>NUCLEOTIDE SEQUENCE</scope>
    <source>
        <strain evidence="2">86</strain>
    </source>
</reference>
<dbReference type="EMBL" id="FLUN01000001">
    <property type="protein sequence ID" value="SBV92350.1"/>
    <property type="molecule type" value="Genomic_DNA"/>
</dbReference>
<feature type="transmembrane region" description="Helical" evidence="1">
    <location>
        <begin position="40"/>
        <end position="59"/>
    </location>
</feature>
<dbReference type="AlphaFoldDB" id="A0A212IYU8"/>
<evidence type="ECO:0000313" key="2">
    <source>
        <dbReference type="EMBL" id="SBV92350.1"/>
    </source>
</evidence>
<keyword evidence="1" id="KW-1133">Transmembrane helix</keyword>
<keyword evidence="1" id="KW-0812">Transmembrane</keyword>
<proteinExistence type="predicted"/>